<dbReference type="AlphaFoldDB" id="A0A834MBG8"/>
<gene>
    <name evidence="1" type="ORF">GWI33_015388</name>
</gene>
<dbReference type="Proteomes" id="UP000625711">
    <property type="component" value="Unassembled WGS sequence"/>
</dbReference>
<evidence type="ECO:0000313" key="1">
    <source>
        <dbReference type="EMBL" id="KAF7271769.1"/>
    </source>
</evidence>
<protein>
    <submittedName>
        <fullName evidence="1">Uncharacterized protein</fullName>
    </submittedName>
</protein>
<organism evidence="1 2">
    <name type="scientific">Rhynchophorus ferrugineus</name>
    <name type="common">Red palm weevil</name>
    <name type="synonym">Curculio ferrugineus</name>
    <dbReference type="NCBI Taxonomy" id="354439"/>
    <lineage>
        <taxon>Eukaryota</taxon>
        <taxon>Metazoa</taxon>
        <taxon>Ecdysozoa</taxon>
        <taxon>Arthropoda</taxon>
        <taxon>Hexapoda</taxon>
        <taxon>Insecta</taxon>
        <taxon>Pterygota</taxon>
        <taxon>Neoptera</taxon>
        <taxon>Endopterygota</taxon>
        <taxon>Coleoptera</taxon>
        <taxon>Polyphaga</taxon>
        <taxon>Cucujiformia</taxon>
        <taxon>Curculionidae</taxon>
        <taxon>Dryophthorinae</taxon>
        <taxon>Rhynchophorus</taxon>
    </lineage>
</organism>
<evidence type="ECO:0000313" key="2">
    <source>
        <dbReference type="Proteomes" id="UP000625711"/>
    </source>
</evidence>
<dbReference type="EMBL" id="JAACXV010013900">
    <property type="protein sequence ID" value="KAF7271769.1"/>
    <property type="molecule type" value="Genomic_DNA"/>
</dbReference>
<sequence length="72" mass="8145">MSLAFAPPMGGASPRIHPSERRRVYTVCAWTQRPLHVLCPFCESAAAHREGYDRGCQCGSVTVIEKKFRFYN</sequence>
<accession>A0A834MBG8</accession>
<comment type="caution">
    <text evidence="1">The sequence shown here is derived from an EMBL/GenBank/DDBJ whole genome shotgun (WGS) entry which is preliminary data.</text>
</comment>
<keyword evidence="2" id="KW-1185">Reference proteome</keyword>
<reference evidence="1" key="1">
    <citation type="submission" date="2020-08" db="EMBL/GenBank/DDBJ databases">
        <title>Genome sequencing and assembly of the red palm weevil Rhynchophorus ferrugineus.</title>
        <authorList>
            <person name="Dias G.B."/>
            <person name="Bergman C.M."/>
            <person name="Manee M."/>
        </authorList>
    </citation>
    <scope>NUCLEOTIDE SEQUENCE</scope>
    <source>
        <strain evidence="1">AA-2017</strain>
        <tissue evidence="1">Whole larva</tissue>
    </source>
</reference>
<name>A0A834MBG8_RHYFE</name>
<proteinExistence type="predicted"/>